<evidence type="ECO:0000256" key="2">
    <source>
        <dbReference type="SAM" id="SignalP"/>
    </source>
</evidence>
<feature type="signal peptide" evidence="2">
    <location>
        <begin position="1"/>
        <end position="29"/>
    </location>
</feature>
<organism evidence="3 4">
    <name type="scientific">Petromyzon marinus</name>
    <name type="common">Sea lamprey</name>
    <dbReference type="NCBI Taxonomy" id="7757"/>
    <lineage>
        <taxon>Eukaryota</taxon>
        <taxon>Metazoa</taxon>
        <taxon>Chordata</taxon>
        <taxon>Craniata</taxon>
        <taxon>Vertebrata</taxon>
        <taxon>Cyclostomata</taxon>
        <taxon>Hyperoartia</taxon>
        <taxon>Petromyzontiformes</taxon>
        <taxon>Petromyzontidae</taxon>
        <taxon>Petromyzon</taxon>
    </lineage>
</organism>
<keyword evidence="1" id="KW-0472">Membrane</keyword>
<dbReference type="KEGG" id="pmrn:116938394"/>
<proteinExistence type="predicted"/>
<name>A0AAJ7SMV0_PETMA</name>
<keyword evidence="2" id="KW-0732">Signal</keyword>
<reference evidence="4" key="1">
    <citation type="submission" date="2025-08" db="UniProtKB">
        <authorList>
            <consortium name="RefSeq"/>
        </authorList>
    </citation>
    <scope>IDENTIFICATION</scope>
    <source>
        <tissue evidence="4">Sperm</tissue>
    </source>
</reference>
<evidence type="ECO:0000313" key="3">
    <source>
        <dbReference type="Proteomes" id="UP001318040"/>
    </source>
</evidence>
<dbReference type="AlphaFoldDB" id="A0AAJ7SMV0"/>
<sequence>MLSQRTWLVCLLLLLPLLLLLLLSPGMEVDPPLASLPVTMPPPLVASGVWRLHSLLTAIWRWGSSTAWLSWLSVTIQDFHLWLTVSQCASCTRSCNVIVFVTSLAGISLGLLACCLYFLQRRTVPDPMVLMQERHFFHHGGHGDGIFVFLDEEEQGEQEERGGGMVVHPDRDFGDLVRFQQNAGDLRWMEPFPWDEDDEELILLWDD</sequence>
<accession>A0AAJ7SMV0</accession>
<evidence type="ECO:0000313" key="4">
    <source>
        <dbReference type="RefSeq" id="XP_032801408.1"/>
    </source>
</evidence>
<protein>
    <submittedName>
        <fullName evidence="4">Uncharacterized protein LOC116938394</fullName>
    </submittedName>
</protein>
<keyword evidence="1" id="KW-1133">Transmembrane helix</keyword>
<evidence type="ECO:0000256" key="1">
    <source>
        <dbReference type="SAM" id="Phobius"/>
    </source>
</evidence>
<keyword evidence="3" id="KW-1185">Reference proteome</keyword>
<dbReference type="RefSeq" id="XP_032801408.1">
    <property type="nucleotide sequence ID" value="XM_032945517.1"/>
</dbReference>
<feature type="transmembrane region" description="Helical" evidence="1">
    <location>
        <begin position="97"/>
        <end position="119"/>
    </location>
</feature>
<gene>
    <name evidence="4" type="primary">LOC116938394</name>
</gene>
<feature type="chain" id="PRO_5042616967" evidence="2">
    <location>
        <begin position="30"/>
        <end position="207"/>
    </location>
</feature>
<dbReference type="Proteomes" id="UP001318040">
    <property type="component" value="Unplaced"/>
</dbReference>
<keyword evidence="1" id="KW-0812">Transmembrane</keyword>